<dbReference type="InterPro" id="IPR044861">
    <property type="entry name" value="IPNS-like_FE2OG_OXY"/>
</dbReference>
<evidence type="ECO:0000256" key="5">
    <source>
        <dbReference type="RuleBase" id="RU003682"/>
    </source>
</evidence>
<reference evidence="7 8" key="1">
    <citation type="journal article" date="2019" name="Sci. Rep.">
        <title>A high-quality genome of Eragrostis curvula grass provides insights into Poaceae evolution and supports new strategies to enhance forage quality.</title>
        <authorList>
            <person name="Carballo J."/>
            <person name="Santos B.A.C.M."/>
            <person name="Zappacosta D."/>
            <person name="Garbus I."/>
            <person name="Selva J.P."/>
            <person name="Gallo C.A."/>
            <person name="Diaz A."/>
            <person name="Albertini E."/>
            <person name="Caccamo M."/>
            <person name="Echenique V."/>
        </authorList>
    </citation>
    <scope>NUCLEOTIDE SEQUENCE [LARGE SCALE GENOMIC DNA]</scope>
    <source>
        <strain evidence="8">cv. Victoria</strain>
        <tissue evidence="7">Leaf</tissue>
    </source>
</reference>
<dbReference type="GO" id="GO:0046872">
    <property type="term" value="F:metal ion binding"/>
    <property type="evidence" value="ECO:0007669"/>
    <property type="project" value="UniProtKB-KW"/>
</dbReference>
<accession>A0A5J9UR95</accession>
<dbReference type="Gramene" id="TVU25904">
    <property type="protein sequence ID" value="TVU25904"/>
    <property type="gene ID" value="EJB05_28424"/>
</dbReference>
<dbReference type="GO" id="GO:0051213">
    <property type="term" value="F:dioxygenase activity"/>
    <property type="evidence" value="ECO:0007669"/>
    <property type="project" value="UniProtKB-ARBA"/>
</dbReference>
<dbReference type="AlphaFoldDB" id="A0A5J9UR95"/>
<evidence type="ECO:0000313" key="7">
    <source>
        <dbReference type="EMBL" id="TVU25904.1"/>
    </source>
</evidence>
<evidence type="ECO:0000259" key="6">
    <source>
        <dbReference type="PROSITE" id="PS51471"/>
    </source>
</evidence>
<dbReference type="PANTHER" id="PTHR10209:SF880">
    <property type="entry name" value="FE2OG DIOXYGENASE DOMAIN-CONTAINING PROTEIN"/>
    <property type="match status" value="1"/>
</dbReference>
<proteinExistence type="inferred from homology"/>
<sequence>MASAPDGFDRLSELKAFDDTKAGVKGLVDAGVTAIPRIFHHPPDPYPAPPSNSQNISSCIIPTIDLAGARRQELVTQVKSAADTVGFFQVVNHQVPQPLMSEMLEALRTFHEQPAEVKRPYYTRDMRSRVRYHSNFDLFSSPAATWRDTIYMEMAPIAPAPEEIPLPCREVALEYTRQVQRLGGVLLELMSEALGLHPEYLEHDAGCLDGISVVGHYYPPCPEPHLTLGTTRHSDPSFFTVLLQDGIGGLQVVHGGRWVDVPPVPGALVVNIGDFLQLMSNDRFKSVEHRVLAMGSGLPRVSMACFFRPRGEAASTRVYGPINMGDTTSPPSPPRYRSITAEDFINHYMDMGLVGKSALDHFRL</sequence>
<evidence type="ECO:0000256" key="2">
    <source>
        <dbReference type="ARBA" id="ARBA00022723"/>
    </source>
</evidence>
<organism evidence="7 8">
    <name type="scientific">Eragrostis curvula</name>
    <name type="common">weeping love grass</name>
    <dbReference type="NCBI Taxonomy" id="38414"/>
    <lineage>
        <taxon>Eukaryota</taxon>
        <taxon>Viridiplantae</taxon>
        <taxon>Streptophyta</taxon>
        <taxon>Embryophyta</taxon>
        <taxon>Tracheophyta</taxon>
        <taxon>Spermatophyta</taxon>
        <taxon>Magnoliopsida</taxon>
        <taxon>Liliopsida</taxon>
        <taxon>Poales</taxon>
        <taxon>Poaceae</taxon>
        <taxon>PACMAD clade</taxon>
        <taxon>Chloridoideae</taxon>
        <taxon>Eragrostideae</taxon>
        <taxon>Eragrostidinae</taxon>
        <taxon>Eragrostis</taxon>
    </lineage>
</organism>
<dbReference type="InterPro" id="IPR026992">
    <property type="entry name" value="DIOX_N"/>
</dbReference>
<protein>
    <recommendedName>
        <fullName evidence="6">Fe2OG dioxygenase domain-containing protein</fullName>
    </recommendedName>
</protein>
<keyword evidence="4 5" id="KW-0408">Iron</keyword>
<dbReference type="FunFam" id="2.60.120.330:FF:000005">
    <property type="entry name" value="1-aminocyclopropane-1-carboxylate oxidase homolog 1"/>
    <property type="match status" value="1"/>
</dbReference>
<keyword evidence="8" id="KW-1185">Reference proteome</keyword>
<dbReference type="Pfam" id="PF14226">
    <property type="entry name" value="DIOX_N"/>
    <property type="match status" value="1"/>
</dbReference>
<dbReference type="Pfam" id="PF03171">
    <property type="entry name" value="2OG-FeII_Oxy"/>
    <property type="match status" value="1"/>
</dbReference>
<comment type="similarity">
    <text evidence="1 5">Belongs to the iron/ascorbate-dependent oxidoreductase family.</text>
</comment>
<dbReference type="OrthoDB" id="288590at2759"/>
<dbReference type="PROSITE" id="PS51471">
    <property type="entry name" value="FE2OG_OXY"/>
    <property type="match status" value="1"/>
</dbReference>
<evidence type="ECO:0000256" key="4">
    <source>
        <dbReference type="ARBA" id="ARBA00023004"/>
    </source>
</evidence>
<evidence type="ECO:0000313" key="8">
    <source>
        <dbReference type="Proteomes" id="UP000324897"/>
    </source>
</evidence>
<feature type="domain" description="Fe2OG dioxygenase" evidence="6">
    <location>
        <begin position="207"/>
        <end position="309"/>
    </location>
</feature>
<evidence type="ECO:0000256" key="3">
    <source>
        <dbReference type="ARBA" id="ARBA00023002"/>
    </source>
</evidence>
<dbReference type="InterPro" id="IPR027443">
    <property type="entry name" value="IPNS-like_sf"/>
</dbReference>
<dbReference type="Gene3D" id="2.60.120.330">
    <property type="entry name" value="B-lactam Antibiotic, Isopenicillin N Synthase, Chain"/>
    <property type="match status" value="1"/>
</dbReference>
<name>A0A5J9UR95_9POAL</name>
<gene>
    <name evidence="7" type="ORF">EJB05_28424</name>
</gene>
<comment type="caution">
    <text evidence="7">The sequence shown here is derived from an EMBL/GenBank/DDBJ whole genome shotgun (WGS) entry which is preliminary data.</text>
</comment>
<dbReference type="PANTHER" id="PTHR10209">
    <property type="entry name" value="OXIDOREDUCTASE, 2OG-FE II OXYGENASE FAMILY PROTEIN"/>
    <property type="match status" value="1"/>
</dbReference>
<keyword evidence="2 5" id="KW-0479">Metal-binding</keyword>
<dbReference type="Proteomes" id="UP000324897">
    <property type="component" value="Chromosome 2"/>
</dbReference>
<dbReference type="EMBL" id="RWGY01000013">
    <property type="protein sequence ID" value="TVU25904.1"/>
    <property type="molecule type" value="Genomic_DNA"/>
</dbReference>
<keyword evidence="3 5" id="KW-0560">Oxidoreductase</keyword>
<dbReference type="InterPro" id="IPR005123">
    <property type="entry name" value="Oxoglu/Fe-dep_dioxygenase_dom"/>
</dbReference>
<dbReference type="SUPFAM" id="SSF51197">
    <property type="entry name" value="Clavaminate synthase-like"/>
    <property type="match status" value="1"/>
</dbReference>
<evidence type="ECO:0000256" key="1">
    <source>
        <dbReference type="ARBA" id="ARBA00008056"/>
    </source>
</evidence>